<gene>
    <name evidence="1" type="ORF">OS493_000348</name>
</gene>
<name>A0A9X0A6X9_9CNID</name>
<dbReference type="Proteomes" id="UP001163046">
    <property type="component" value="Unassembled WGS sequence"/>
</dbReference>
<keyword evidence="2" id="KW-1185">Reference proteome</keyword>
<proteinExistence type="predicted"/>
<evidence type="ECO:0000313" key="2">
    <source>
        <dbReference type="Proteomes" id="UP001163046"/>
    </source>
</evidence>
<sequence>MVEIHAAIFKDLSDGETLWLGTQHNLSQHLCRRISSKEYMTNFHHLLLEGAEVHKEPPQNLPKDWCLKCQGLLPEGKNKFTLLVKNADELARRELL</sequence>
<dbReference type="EMBL" id="MU825396">
    <property type="protein sequence ID" value="KAJ7394533.1"/>
    <property type="molecule type" value="Genomic_DNA"/>
</dbReference>
<accession>A0A9X0A6X9</accession>
<protein>
    <submittedName>
        <fullName evidence="1">Uncharacterized protein</fullName>
    </submittedName>
</protein>
<comment type="caution">
    <text evidence="1">The sequence shown here is derived from an EMBL/GenBank/DDBJ whole genome shotgun (WGS) entry which is preliminary data.</text>
</comment>
<organism evidence="1 2">
    <name type="scientific">Desmophyllum pertusum</name>
    <dbReference type="NCBI Taxonomy" id="174260"/>
    <lineage>
        <taxon>Eukaryota</taxon>
        <taxon>Metazoa</taxon>
        <taxon>Cnidaria</taxon>
        <taxon>Anthozoa</taxon>
        <taxon>Hexacorallia</taxon>
        <taxon>Scleractinia</taxon>
        <taxon>Caryophylliina</taxon>
        <taxon>Caryophylliidae</taxon>
        <taxon>Desmophyllum</taxon>
    </lineage>
</organism>
<dbReference type="AlphaFoldDB" id="A0A9X0A6X9"/>
<reference evidence="1" key="1">
    <citation type="submission" date="2023-01" db="EMBL/GenBank/DDBJ databases">
        <title>Genome assembly of the deep-sea coral Lophelia pertusa.</title>
        <authorList>
            <person name="Herrera S."/>
            <person name="Cordes E."/>
        </authorList>
    </citation>
    <scope>NUCLEOTIDE SEQUENCE</scope>
    <source>
        <strain evidence="1">USNM1676648</strain>
        <tissue evidence="1">Polyp</tissue>
    </source>
</reference>
<dbReference type="OrthoDB" id="6143442at2759"/>
<evidence type="ECO:0000313" key="1">
    <source>
        <dbReference type="EMBL" id="KAJ7394533.1"/>
    </source>
</evidence>